<organism evidence="2 3">
    <name type="scientific">Bosea lupini</name>
    <dbReference type="NCBI Taxonomy" id="1036779"/>
    <lineage>
        <taxon>Bacteria</taxon>
        <taxon>Pseudomonadati</taxon>
        <taxon>Pseudomonadota</taxon>
        <taxon>Alphaproteobacteria</taxon>
        <taxon>Hyphomicrobiales</taxon>
        <taxon>Boseaceae</taxon>
        <taxon>Bosea</taxon>
    </lineage>
</organism>
<dbReference type="Pfam" id="PF06823">
    <property type="entry name" value="DUF1236"/>
    <property type="match status" value="1"/>
</dbReference>
<protein>
    <recommendedName>
        <fullName evidence="4">Glycine zipper</fullName>
    </recommendedName>
</protein>
<reference evidence="3" key="1">
    <citation type="submission" date="2016-10" db="EMBL/GenBank/DDBJ databases">
        <authorList>
            <person name="Varghese N."/>
            <person name="Submissions S."/>
        </authorList>
    </citation>
    <scope>NUCLEOTIDE SEQUENCE [LARGE SCALE GENOMIC DNA]</scope>
    <source>
        <strain evidence="3">LMG 26383,CCUG 61248,R- 45681</strain>
    </source>
</reference>
<feature type="signal peptide" evidence="1">
    <location>
        <begin position="1"/>
        <end position="20"/>
    </location>
</feature>
<evidence type="ECO:0008006" key="4">
    <source>
        <dbReference type="Google" id="ProtNLM"/>
    </source>
</evidence>
<dbReference type="STRING" id="1036779.SAMN04515666_102590"/>
<evidence type="ECO:0000313" key="2">
    <source>
        <dbReference type="EMBL" id="SEL00901.1"/>
    </source>
</evidence>
<dbReference type="OrthoDB" id="102964at2"/>
<evidence type="ECO:0000256" key="1">
    <source>
        <dbReference type="SAM" id="SignalP"/>
    </source>
</evidence>
<dbReference type="InterPro" id="IPR009642">
    <property type="entry name" value="DUF1236"/>
</dbReference>
<keyword evidence="1" id="KW-0732">Signal</keyword>
<feature type="chain" id="PRO_5011634143" description="Glycine zipper" evidence="1">
    <location>
        <begin position="21"/>
        <end position="148"/>
    </location>
</feature>
<gene>
    <name evidence="2" type="ORF">SAMN04515666_102590</name>
</gene>
<keyword evidence="3" id="KW-1185">Reference proteome</keyword>
<dbReference type="AlphaFoldDB" id="A0A1H7LPN9"/>
<accession>A0A1H7LPN9</accession>
<proteinExistence type="predicted"/>
<evidence type="ECO:0000313" key="3">
    <source>
        <dbReference type="Proteomes" id="UP000199664"/>
    </source>
</evidence>
<sequence length="148" mass="14899">MFKKLALVTALAIVPAAAFAQNPDGAQGGAASGIVGGATAGAVGGAVVGGPVGAVVGGVGGAVVGGFTGAVIGDNAPRFRTYVVEQRVPSYTYAEPVTVGTVLPQQGVVYREVPAEFGERASGYRYTVVNNRAVLVEPQTRRVVQIIE</sequence>
<dbReference type="EMBL" id="FOAN01000002">
    <property type="protein sequence ID" value="SEL00901.1"/>
    <property type="molecule type" value="Genomic_DNA"/>
</dbReference>
<dbReference type="Proteomes" id="UP000199664">
    <property type="component" value="Unassembled WGS sequence"/>
</dbReference>
<dbReference type="RefSeq" id="WP_091831747.1">
    <property type="nucleotide sequence ID" value="NZ_FOAN01000002.1"/>
</dbReference>
<name>A0A1H7LPN9_9HYPH</name>